<sequence>MNKTTARRASDTLHFDRIEEFEEILDEKLQPINDLLDVIKKKLDDLTNQDLAPKTPPKETDIRPQN</sequence>
<evidence type="ECO:0000313" key="3">
    <source>
        <dbReference type="Proteomes" id="UP000574317"/>
    </source>
</evidence>
<comment type="caution">
    <text evidence="2">The sequence shown here is derived from an EMBL/GenBank/DDBJ whole genome shotgun (WGS) entry which is preliminary data.</text>
</comment>
<feature type="region of interest" description="Disordered" evidence="1">
    <location>
        <begin position="46"/>
        <end position="66"/>
    </location>
</feature>
<gene>
    <name evidence="2" type="ORF">FNAPI_10776</name>
</gene>
<feature type="compositionally biased region" description="Basic and acidic residues" evidence="1">
    <location>
        <begin position="56"/>
        <end position="66"/>
    </location>
</feature>
<organism evidence="2 3">
    <name type="scientific">Fusarium napiforme</name>
    <dbReference type="NCBI Taxonomy" id="42672"/>
    <lineage>
        <taxon>Eukaryota</taxon>
        <taxon>Fungi</taxon>
        <taxon>Dikarya</taxon>
        <taxon>Ascomycota</taxon>
        <taxon>Pezizomycotina</taxon>
        <taxon>Sordariomycetes</taxon>
        <taxon>Hypocreomycetidae</taxon>
        <taxon>Hypocreales</taxon>
        <taxon>Nectriaceae</taxon>
        <taxon>Fusarium</taxon>
        <taxon>Fusarium fujikuroi species complex</taxon>
    </lineage>
</organism>
<evidence type="ECO:0000313" key="2">
    <source>
        <dbReference type="EMBL" id="KAF5539552.1"/>
    </source>
</evidence>
<accession>A0A8H5IMK2</accession>
<protein>
    <submittedName>
        <fullName evidence="2">Spore killer candidate 1</fullName>
    </submittedName>
</protein>
<dbReference type="Proteomes" id="UP000574317">
    <property type="component" value="Unassembled WGS sequence"/>
</dbReference>
<dbReference type="EMBL" id="JAAOAO010000485">
    <property type="protein sequence ID" value="KAF5539552.1"/>
    <property type="molecule type" value="Genomic_DNA"/>
</dbReference>
<name>A0A8H5IMK2_9HYPO</name>
<proteinExistence type="predicted"/>
<keyword evidence="3" id="KW-1185">Reference proteome</keyword>
<dbReference type="AlphaFoldDB" id="A0A8H5IMK2"/>
<evidence type="ECO:0000256" key="1">
    <source>
        <dbReference type="SAM" id="MobiDB-lite"/>
    </source>
</evidence>
<reference evidence="2 3" key="1">
    <citation type="submission" date="2020-05" db="EMBL/GenBank/DDBJ databases">
        <title>Identification and distribution of gene clusters putatively required for synthesis of sphingolipid metabolism inhibitors in phylogenetically diverse species of the filamentous fungus Fusarium.</title>
        <authorList>
            <person name="Kim H.-S."/>
            <person name="Busman M."/>
            <person name="Brown D.W."/>
            <person name="Divon H."/>
            <person name="Uhlig S."/>
            <person name="Proctor R.H."/>
        </authorList>
    </citation>
    <scope>NUCLEOTIDE SEQUENCE [LARGE SCALE GENOMIC DNA]</scope>
    <source>
        <strain evidence="2 3">NRRL 25196</strain>
    </source>
</reference>